<comment type="caution">
    <text evidence="3">The sequence shown here is derived from an EMBL/GenBank/DDBJ whole genome shotgun (WGS) entry which is preliminary data.</text>
</comment>
<gene>
    <name evidence="3" type="ORF">CRM94_12350</name>
</gene>
<sequence>MPRFSSWRRSCFRRCAVFRARPAVDNRRPKRGNRAACEFRREPLVTPRILLSSLLALLVACSFGAPAAGAADTTALELVAQSTAMPWNAVALDARGRIFVSSPKWTGGTGPALATIEADGRLAPYPDAAWNGWTPGADAARAFVSINAIHREADGSLWIVDTGSPEFGGTPVPNGAKLVQVDPREDRVLRVYPFPASAIRAHTYVDDVRIHGRHAYLTDAGEGAILVLDLDSGAVRRRFDGMAFAQAAPDARIVVAGRVLRGPDGRPLRVNADPLELSPDGKTFYFGPLSGPMSRIETRYLDDDHLSDAELARHVRRWFALPPVGGTAMDAAGNLYYTPLADNTLMRRAPDGRITRLARDARLRWVDAPFLDGQGHLYLPVPQIDGAPVFNHGHSTMRLPIALYRVRLPAD</sequence>
<organism evidence="3 4">
    <name type="scientific">Burkholderia gladioli</name>
    <name type="common">Pseudomonas marginata</name>
    <name type="synonym">Phytomonas marginata</name>
    <dbReference type="NCBI Taxonomy" id="28095"/>
    <lineage>
        <taxon>Bacteria</taxon>
        <taxon>Pseudomonadati</taxon>
        <taxon>Pseudomonadota</taxon>
        <taxon>Betaproteobacteria</taxon>
        <taxon>Burkholderiales</taxon>
        <taxon>Burkholderiaceae</taxon>
        <taxon>Burkholderia</taxon>
    </lineage>
</organism>
<dbReference type="PANTHER" id="PTHR10009">
    <property type="entry name" value="PROTEIN YELLOW-RELATED"/>
    <property type="match status" value="1"/>
</dbReference>
<evidence type="ECO:0000256" key="2">
    <source>
        <dbReference type="ARBA" id="ARBA00022525"/>
    </source>
</evidence>
<comment type="subcellular location">
    <subcellularLocation>
        <location evidence="1">Secreted</location>
    </subcellularLocation>
</comment>
<name>A0A2A7SH63_BURGA</name>
<accession>A0A2A7SH63</accession>
<dbReference type="Gene3D" id="2.120.10.30">
    <property type="entry name" value="TolB, C-terminal domain"/>
    <property type="match status" value="1"/>
</dbReference>
<reference evidence="4" key="1">
    <citation type="submission" date="2017-09" db="EMBL/GenBank/DDBJ databases">
        <title>FDA dAtabase for Regulatory Grade micrObial Sequences (FDA-ARGOS): Supporting development and validation of Infectious Disease Dx tests.</title>
        <authorList>
            <person name="Minogue T."/>
            <person name="Wolcott M."/>
            <person name="Wasieloski L."/>
            <person name="Aguilar W."/>
            <person name="Moore D."/>
            <person name="Tallon L."/>
            <person name="Sadzewicz L."/>
            <person name="Ott S."/>
            <person name="Zhao X."/>
            <person name="Nagaraj S."/>
            <person name="Vavikolanu K."/>
            <person name="Aluvathingal J."/>
            <person name="Nadendla S."/>
            <person name="Sichtig H."/>
        </authorList>
    </citation>
    <scope>NUCLEOTIDE SEQUENCE [LARGE SCALE GENOMIC DNA]</scope>
    <source>
        <strain evidence="4">FDAARGOS_390</strain>
    </source>
</reference>
<dbReference type="PANTHER" id="PTHR10009:SF18">
    <property type="entry name" value="PROTEIN YELLOW-LIKE PROTEIN"/>
    <property type="match status" value="1"/>
</dbReference>
<dbReference type="InterPro" id="IPR017996">
    <property type="entry name" value="MRJP/yellow-related"/>
</dbReference>
<dbReference type="AlphaFoldDB" id="A0A2A7SH63"/>
<evidence type="ECO:0008006" key="5">
    <source>
        <dbReference type="Google" id="ProtNLM"/>
    </source>
</evidence>
<evidence type="ECO:0000256" key="1">
    <source>
        <dbReference type="ARBA" id="ARBA00004613"/>
    </source>
</evidence>
<proteinExistence type="predicted"/>
<dbReference type="SUPFAM" id="SSF63829">
    <property type="entry name" value="Calcium-dependent phosphotriesterase"/>
    <property type="match status" value="1"/>
</dbReference>
<dbReference type="Proteomes" id="UP000220629">
    <property type="component" value="Unassembled WGS sequence"/>
</dbReference>
<dbReference type="EMBL" id="PDDY01000001">
    <property type="protein sequence ID" value="PEH42876.1"/>
    <property type="molecule type" value="Genomic_DNA"/>
</dbReference>
<dbReference type="InterPro" id="IPR011042">
    <property type="entry name" value="6-blade_b-propeller_TolB-like"/>
</dbReference>
<protein>
    <recommendedName>
        <fullName evidence="5">Gluconolactonase</fullName>
    </recommendedName>
</protein>
<evidence type="ECO:0000313" key="3">
    <source>
        <dbReference type="EMBL" id="PEH42876.1"/>
    </source>
</evidence>
<evidence type="ECO:0000313" key="4">
    <source>
        <dbReference type="Proteomes" id="UP000220629"/>
    </source>
</evidence>
<keyword evidence="2" id="KW-0964">Secreted</keyword>
<dbReference type="GO" id="GO:0005576">
    <property type="term" value="C:extracellular region"/>
    <property type="evidence" value="ECO:0007669"/>
    <property type="project" value="UniProtKB-SubCell"/>
</dbReference>
<dbReference type="Pfam" id="PF03022">
    <property type="entry name" value="MRJP"/>
    <property type="match status" value="1"/>
</dbReference>